<keyword evidence="1" id="KW-0175">Coiled coil</keyword>
<sequence length="308" mass="31089">MASADHAPRGTRAAPGHRVPTRAALLMLAAAIGIAGCAPPGGFADAGEGCSNQVTSFNGAGDAFLSSGQQTDPGQLPRGTVATNFGRAAPSPASPTGLDAALAQENAELDALQIAFDALLYCRWIEARTIRAELAASRVARPAAEARMAALRARLQRDLARAQAVLDGLERRAAAREATIEAAAPGTRAAAQAARGTGATRRVVAAATVPLRLRPEAGAPEIGRVPAGQAVQVRPAQSGFALVEGQGGLRGYAPSGAFQIAERAAAVAGGPGGPVRLLAATNLAKRDNFAESLGLAREAAVSGFEIAT</sequence>
<dbReference type="Proteomes" id="UP000831327">
    <property type="component" value="Chromosome"/>
</dbReference>
<evidence type="ECO:0000256" key="1">
    <source>
        <dbReference type="SAM" id="Coils"/>
    </source>
</evidence>
<name>A0ABN6P113_9PROT</name>
<protein>
    <recommendedName>
        <fullName evidence="4">SH3 domain-containing protein</fullName>
    </recommendedName>
</protein>
<organism evidence="2 3">
    <name type="scientific">Roseomonas fluvialis</name>
    <dbReference type="NCBI Taxonomy" id="1750527"/>
    <lineage>
        <taxon>Bacteria</taxon>
        <taxon>Pseudomonadati</taxon>
        <taxon>Pseudomonadota</taxon>
        <taxon>Alphaproteobacteria</taxon>
        <taxon>Acetobacterales</taxon>
        <taxon>Roseomonadaceae</taxon>
        <taxon>Roseomonas</taxon>
    </lineage>
</organism>
<evidence type="ECO:0000313" key="2">
    <source>
        <dbReference type="EMBL" id="BDG71329.1"/>
    </source>
</evidence>
<gene>
    <name evidence="2" type="ORF">Rmf_12580</name>
</gene>
<accession>A0ABN6P113</accession>
<dbReference type="EMBL" id="AP025637">
    <property type="protein sequence ID" value="BDG71329.1"/>
    <property type="molecule type" value="Genomic_DNA"/>
</dbReference>
<reference evidence="2 3" key="1">
    <citation type="journal article" date="2016" name="Microbes Environ.">
        <title>Phylogenetically diverse aerobic anoxygenic phototrophic bacteria isolated from epilithic biofilms in Tama river, Japan.</title>
        <authorList>
            <person name="Hirose S."/>
            <person name="Matsuura K."/>
            <person name="Haruta S."/>
        </authorList>
    </citation>
    <scope>NUCLEOTIDE SEQUENCE [LARGE SCALE GENOMIC DNA]</scope>
    <source>
        <strain evidence="2 3">S08</strain>
    </source>
</reference>
<feature type="coiled-coil region" evidence="1">
    <location>
        <begin position="152"/>
        <end position="179"/>
    </location>
</feature>
<proteinExistence type="predicted"/>
<evidence type="ECO:0008006" key="4">
    <source>
        <dbReference type="Google" id="ProtNLM"/>
    </source>
</evidence>
<evidence type="ECO:0000313" key="3">
    <source>
        <dbReference type="Proteomes" id="UP000831327"/>
    </source>
</evidence>
<dbReference type="RefSeq" id="WP_244458608.1">
    <property type="nucleotide sequence ID" value="NZ_AP025637.1"/>
</dbReference>
<keyword evidence="3" id="KW-1185">Reference proteome</keyword>